<evidence type="ECO:0008006" key="9">
    <source>
        <dbReference type="Google" id="ProtNLM"/>
    </source>
</evidence>
<dbReference type="InterPro" id="IPR037588">
    <property type="entry name" value="MLST8"/>
</dbReference>
<dbReference type="SUPFAM" id="SSF50978">
    <property type="entry name" value="WD40 repeat-like"/>
    <property type="match status" value="1"/>
</dbReference>
<dbReference type="Gene3D" id="2.130.10.10">
    <property type="entry name" value="YVTN repeat-like/Quinoprotein amine dehydrogenase"/>
    <property type="match status" value="1"/>
</dbReference>
<dbReference type="PROSITE" id="PS00678">
    <property type="entry name" value="WD_REPEATS_1"/>
    <property type="match status" value="2"/>
</dbReference>
<feature type="signal peptide" evidence="6">
    <location>
        <begin position="1"/>
        <end position="22"/>
    </location>
</feature>
<gene>
    <name evidence="7" type="ORF">W97_00923</name>
</gene>
<feature type="region of interest" description="Disordered" evidence="5">
    <location>
        <begin position="156"/>
        <end position="227"/>
    </location>
</feature>
<evidence type="ECO:0000313" key="8">
    <source>
        <dbReference type="Proteomes" id="UP000016924"/>
    </source>
</evidence>
<dbReference type="PANTHER" id="PTHR19842:SF0">
    <property type="entry name" value="TARGET OF RAPAMYCIN COMPLEX SUBUNIT LST8"/>
    <property type="match status" value="1"/>
</dbReference>
<keyword evidence="8" id="KW-1185">Reference proteome</keyword>
<dbReference type="eggNOG" id="ENOG502RZG9">
    <property type="taxonomic scope" value="Eukaryota"/>
</dbReference>
<accession>R7YIG4</accession>
<keyword evidence="6" id="KW-0732">Signal</keyword>
<feature type="compositionally biased region" description="Polar residues" evidence="5">
    <location>
        <begin position="213"/>
        <end position="227"/>
    </location>
</feature>
<dbReference type="HOGENOM" id="CLU_257390_0_0_1"/>
<dbReference type="SMART" id="SM00320">
    <property type="entry name" value="WD40"/>
    <property type="match status" value="7"/>
</dbReference>
<evidence type="ECO:0000256" key="1">
    <source>
        <dbReference type="ARBA" id="ARBA00009890"/>
    </source>
</evidence>
<feature type="compositionally biased region" description="Basic and acidic residues" evidence="5">
    <location>
        <begin position="105"/>
        <end position="119"/>
    </location>
</feature>
<dbReference type="InterPro" id="IPR001005">
    <property type="entry name" value="SANT/Myb"/>
</dbReference>
<feature type="compositionally biased region" description="Polar residues" evidence="5">
    <location>
        <begin position="87"/>
        <end position="104"/>
    </location>
</feature>
<dbReference type="InterPro" id="IPR019775">
    <property type="entry name" value="WD40_repeat_CS"/>
</dbReference>
<dbReference type="GeneID" id="19898234"/>
<dbReference type="InterPro" id="IPR009057">
    <property type="entry name" value="Homeodomain-like_sf"/>
</dbReference>
<feature type="repeat" description="WD" evidence="4">
    <location>
        <begin position="739"/>
        <end position="768"/>
    </location>
</feature>
<feature type="compositionally biased region" description="Polar residues" evidence="5">
    <location>
        <begin position="156"/>
        <end position="179"/>
    </location>
</feature>
<dbReference type="InterPro" id="IPR001680">
    <property type="entry name" value="WD40_rpt"/>
</dbReference>
<dbReference type="PROSITE" id="PS50082">
    <property type="entry name" value="WD_REPEATS_2"/>
    <property type="match status" value="3"/>
</dbReference>
<evidence type="ECO:0000256" key="5">
    <source>
        <dbReference type="SAM" id="MobiDB-lite"/>
    </source>
</evidence>
<proteinExistence type="inferred from homology"/>
<reference evidence="8" key="1">
    <citation type="submission" date="2012-06" db="EMBL/GenBank/DDBJ databases">
        <title>The genome sequence of Coniosporium apollinis CBS 100218.</title>
        <authorList>
            <consortium name="The Broad Institute Genome Sequencing Platform"/>
            <person name="Cuomo C."/>
            <person name="Gorbushina A."/>
            <person name="Noack S."/>
            <person name="Walker B."/>
            <person name="Young S.K."/>
            <person name="Zeng Q."/>
            <person name="Gargeya S."/>
            <person name="Fitzgerald M."/>
            <person name="Haas B."/>
            <person name="Abouelleil A."/>
            <person name="Alvarado L."/>
            <person name="Arachchi H.M."/>
            <person name="Berlin A.M."/>
            <person name="Chapman S.B."/>
            <person name="Goldberg J."/>
            <person name="Griggs A."/>
            <person name="Gujja S."/>
            <person name="Hansen M."/>
            <person name="Howarth C."/>
            <person name="Imamovic A."/>
            <person name="Larimer J."/>
            <person name="McCowan C."/>
            <person name="Montmayeur A."/>
            <person name="Murphy C."/>
            <person name="Neiman D."/>
            <person name="Pearson M."/>
            <person name="Priest M."/>
            <person name="Roberts A."/>
            <person name="Saif S."/>
            <person name="Shea T."/>
            <person name="Sisk P."/>
            <person name="Sykes S."/>
            <person name="Wortman J."/>
            <person name="Nusbaum C."/>
            <person name="Birren B."/>
        </authorList>
    </citation>
    <scope>NUCLEOTIDE SEQUENCE [LARGE SCALE GENOMIC DNA]</scope>
    <source>
        <strain evidence="8">CBS 100218</strain>
    </source>
</reference>
<sequence length="1355" mass="148582">MNFTRSLFFALTGLLCRPMIDIIDLTGDSDDSDSELPAALSSRPLQLPLVQTRKPLSNLAKNPTIAPKPTSASGAHAGPKTAVHSPPSANTRTAQSVDTPSSNGIHDKPRTKYADKASRWAAEHDLVKQPASDRPRHNAPVNGAQRRLDNYAQAVPSQMLSASASSRNPKQNNGTSTNAAGRLKPHEQTQGAEEHRSGAEAARKRNRDGTFKSDPTPSNQLSSGSSVKNNVAQALVAPSVSWEIDGRTVTSVPANQAPARRTSVLTPIDQHNDGMLSNGVVSEQRAGQHIGLRDAAESSTINGASAAPTHNLLRTNILPPPAPATITGTSGEKFSDEEDRLLIHLKEVRRLSWAQIGPYFPTRKAHTVQSRYSRKLCQQHPLSRAWRESSEESTPDQSFESTAFDSTIFTSPANSGTLHDSRPTQFTPPPEAAHITLPLPRHSVEVPPKKRLPYQQIDRATRGVSRNGLQPRSTTTIPKPYLSHAQRHILRQGIEEGEWCRTRIDAWEGTILHADFLDEELAVLEKVIKDVLETVMHEQGDTTILRIRTLMAFATEANVHAISWRARRVLEARTLESIRHFLQDAIDGNVASIPHCQKLGATATHRTHSSSTSALLRWRELGVSSGRQYQSGLRIVPTALKNNCYDTLGPSISFTGTSGDVGTVAWAPDGQGFAAGSACLDDANSMQYNRPNNLLLGDVDRKVIRELSDHHIPRQRQETGANSSHSMHVSQNPRLFKTVSMVAFSPDGQYLYSAGYDGVVREWDLDKGGDDGSVPGDPIQASCLYAFEHKAPVELLSVSRNGLLATGCRRAKKKSIRVINYREGVRLSFTSQKALERPELHLSPSCLHWGVHHFYSAYLLAGFCSNTEDVTMDGEFCMWNVETQQEVKIWGNSQNVFDCAWNPHWGPGGHFAIGSVAGLGVNPGVRSVVRTFDWRIGQISKVGQFSKTIEFECPARDMNDVVYNPYDDHYIIAGCTDGTTYVWDVRNDNRILHTLSHGDSLMALDPLQPRELLDTGIRFCSWAQDRTRLYSGSSDGVVKSWDIYRSSENVHVQDVVTLNSCVMSGAFNPDYTRLLIGEENGSINVLEVGNDDRGLKEADTFTLHESPGSKTAPLGDTPADEESGIEAAKKLLEAQQITFRPMGGLPIRQAVQGPNYFRSGYLDTAADAPALRQAAQALQDSFQLPSDAEQCQLEACRDSSVMFTSEESGDSKRSQDRIPDALRSKQAAVNGAQLVAGKTKCAECGAPARPRLDQRGGDDVQPTALCERCDFSCFRCGRYAVVSAVTNTVCCPHCELLWKVGVLGYDLVRWPGKHEVLEVAHALEARATVGAAEEEKLLMDEDMPGLWDADLELRH</sequence>
<evidence type="ECO:0000256" key="6">
    <source>
        <dbReference type="SAM" id="SignalP"/>
    </source>
</evidence>
<evidence type="ECO:0000256" key="3">
    <source>
        <dbReference type="ARBA" id="ARBA00022737"/>
    </source>
</evidence>
<name>R7YIG4_CONA1</name>
<comment type="similarity">
    <text evidence="1">Belongs to the WD repeat LST8 family.</text>
</comment>
<dbReference type="RefSeq" id="XP_007777024.1">
    <property type="nucleotide sequence ID" value="XM_007778834.1"/>
</dbReference>
<evidence type="ECO:0000256" key="2">
    <source>
        <dbReference type="ARBA" id="ARBA00022574"/>
    </source>
</evidence>
<evidence type="ECO:0000313" key="7">
    <source>
        <dbReference type="EMBL" id="EON61707.1"/>
    </source>
</evidence>
<dbReference type="PANTHER" id="PTHR19842">
    <property type="entry name" value="G BETA-LIKE PROTEIN GBL"/>
    <property type="match status" value="1"/>
</dbReference>
<dbReference type="OrthoDB" id="10248252at2759"/>
<dbReference type="InterPro" id="IPR015943">
    <property type="entry name" value="WD40/YVTN_repeat-like_dom_sf"/>
</dbReference>
<dbReference type="CDD" id="cd00167">
    <property type="entry name" value="SANT"/>
    <property type="match status" value="1"/>
</dbReference>
<keyword evidence="2 4" id="KW-0853">WD repeat</keyword>
<organism evidence="7 8">
    <name type="scientific">Coniosporium apollinis (strain CBS 100218)</name>
    <name type="common">Rock-inhabiting black yeast</name>
    <dbReference type="NCBI Taxonomy" id="1168221"/>
    <lineage>
        <taxon>Eukaryota</taxon>
        <taxon>Fungi</taxon>
        <taxon>Dikarya</taxon>
        <taxon>Ascomycota</taxon>
        <taxon>Pezizomycotina</taxon>
        <taxon>Dothideomycetes</taxon>
        <taxon>Dothideomycetes incertae sedis</taxon>
        <taxon>Coniosporium</taxon>
    </lineage>
</organism>
<dbReference type="GO" id="GO:0031929">
    <property type="term" value="P:TOR signaling"/>
    <property type="evidence" value="ECO:0007669"/>
    <property type="project" value="InterPro"/>
</dbReference>
<feature type="repeat" description="WD" evidence="4">
    <location>
        <begin position="967"/>
        <end position="993"/>
    </location>
</feature>
<dbReference type="InterPro" id="IPR036322">
    <property type="entry name" value="WD40_repeat_dom_sf"/>
</dbReference>
<dbReference type="SUPFAM" id="SSF46689">
    <property type="entry name" value="Homeodomain-like"/>
    <property type="match status" value="1"/>
</dbReference>
<dbReference type="Pfam" id="PF13921">
    <property type="entry name" value="Myb_DNA-bind_6"/>
    <property type="match status" value="1"/>
</dbReference>
<dbReference type="Proteomes" id="UP000016924">
    <property type="component" value="Unassembled WGS sequence"/>
</dbReference>
<dbReference type="PROSITE" id="PS50294">
    <property type="entry name" value="WD_REPEATS_REGION"/>
    <property type="match status" value="1"/>
</dbReference>
<feature type="chain" id="PRO_5004449735" description="Myb-like domain-containing protein" evidence="6">
    <location>
        <begin position="23"/>
        <end position="1355"/>
    </location>
</feature>
<dbReference type="EMBL" id="JH767556">
    <property type="protein sequence ID" value="EON61707.1"/>
    <property type="molecule type" value="Genomic_DNA"/>
</dbReference>
<dbReference type="Pfam" id="PF00400">
    <property type="entry name" value="WD40"/>
    <property type="match status" value="3"/>
</dbReference>
<evidence type="ECO:0000256" key="4">
    <source>
        <dbReference type="PROSITE-ProRule" id="PRU00221"/>
    </source>
</evidence>
<dbReference type="GO" id="GO:0031931">
    <property type="term" value="C:TORC1 complex"/>
    <property type="evidence" value="ECO:0007669"/>
    <property type="project" value="InterPro"/>
</dbReference>
<protein>
    <recommendedName>
        <fullName evidence="9">Myb-like domain-containing protein</fullName>
    </recommendedName>
</protein>
<keyword evidence="3" id="KW-0677">Repeat</keyword>
<feature type="compositionally biased region" description="Basic and acidic residues" evidence="5">
    <location>
        <begin position="184"/>
        <end position="211"/>
    </location>
</feature>
<dbReference type="GO" id="GO:0031932">
    <property type="term" value="C:TORC2 complex"/>
    <property type="evidence" value="ECO:0007669"/>
    <property type="project" value="InterPro"/>
</dbReference>
<dbReference type="GO" id="GO:0032956">
    <property type="term" value="P:regulation of actin cytoskeleton organization"/>
    <property type="evidence" value="ECO:0007669"/>
    <property type="project" value="TreeGrafter"/>
</dbReference>
<feature type="region of interest" description="Disordered" evidence="5">
    <location>
        <begin position="46"/>
        <end position="119"/>
    </location>
</feature>
<dbReference type="STRING" id="1168221.R7YIG4"/>
<feature type="repeat" description="WD" evidence="4">
    <location>
        <begin position="1021"/>
        <end position="1043"/>
    </location>
</feature>